<protein>
    <submittedName>
        <fullName evidence="1">Uncharacterized protein</fullName>
    </submittedName>
</protein>
<dbReference type="EMBL" id="CAXJRC010000019">
    <property type="protein sequence ID" value="CAL2106678.1"/>
    <property type="molecule type" value="Genomic_DNA"/>
</dbReference>
<keyword evidence="2" id="KW-1185">Reference proteome</keyword>
<gene>
    <name evidence="1" type="ORF">T190115A13A_270035</name>
</gene>
<sequence>MSVSHSFSVQIATEYDVVSALLLQHFCFWYLKNKGDNHQFFKGKYWVRMKVATLREYFPYLTERQLRYALDKLESEKLLCKGEFNLKKNDRTKWYSFTKKGAKLLKISSDKIVSNRTDKIVNKVTNKIVTPTDKIVNSIYKEEDIEYIYIIIKEKLESNKQLLEFLAMSEKLKVATIENVIELFARKVVSIKQNYNNDKELYTHFSNWVRKQKLTDVNCEEEVTWFINVFNQISKRTFVVTDELRQLFSVQYRNGFTGKQMAKAVENMYSSNVKNTFHLKSSFKFATPEYLLKEGNLNKYLNLKY</sequence>
<organism evidence="1 2">
    <name type="scientific">Tenacibaculum vairaonense</name>
    <dbReference type="NCBI Taxonomy" id="3137860"/>
    <lineage>
        <taxon>Bacteria</taxon>
        <taxon>Pseudomonadati</taxon>
        <taxon>Bacteroidota</taxon>
        <taxon>Flavobacteriia</taxon>
        <taxon>Flavobacteriales</taxon>
        <taxon>Flavobacteriaceae</taxon>
        <taxon>Tenacibaculum</taxon>
    </lineage>
</organism>
<dbReference type="Proteomes" id="UP001497602">
    <property type="component" value="Unassembled WGS sequence"/>
</dbReference>
<proteinExistence type="predicted"/>
<dbReference type="RefSeq" id="WP_348703998.1">
    <property type="nucleotide sequence ID" value="NZ_CAXIYA010000014.1"/>
</dbReference>
<accession>A0ABM9PLV1</accession>
<evidence type="ECO:0000313" key="2">
    <source>
        <dbReference type="Proteomes" id="UP001497602"/>
    </source>
</evidence>
<evidence type="ECO:0000313" key="1">
    <source>
        <dbReference type="EMBL" id="CAL2106678.1"/>
    </source>
</evidence>
<reference evidence="1 2" key="1">
    <citation type="submission" date="2024-05" db="EMBL/GenBank/DDBJ databases">
        <authorList>
            <person name="Duchaud E."/>
        </authorList>
    </citation>
    <scope>NUCLEOTIDE SEQUENCE [LARGE SCALE GENOMIC DNA]</scope>
    <source>
        <strain evidence="1">Ena-SAMPLE-TAB-13-05-2024-13:56:06:370-140305</strain>
    </source>
</reference>
<name>A0ABM9PLV1_9FLAO</name>
<comment type="caution">
    <text evidence="1">The sequence shown here is derived from an EMBL/GenBank/DDBJ whole genome shotgun (WGS) entry which is preliminary data.</text>
</comment>